<sequence length="138" mass="16073">MEVGSISTRTKTSFCVRRNREDEQTPNEPLKQEEWKISFACEEAIVVWILMERQTDWYFRKTKASTKSSSALISRLCRESADSSSKIDSRMNSRTGGDGESPRRSSPASSKKTLEWVALEKHPIFQYLHFFRQNRTFL</sequence>
<reference evidence="2 3" key="2">
    <citation type="journal article" date="2017" name="Nature">
        <title>The Apostasia genome and the evolution of orchids.</title>
        <authorList>
            <person name="Zhang G.Q."/>
            <person name="Liu K.W."/>
            <person name="Li Z."/>
            <person name="Lohaus R."/>
            <person name="Hsiao Y.Y."/>
            <person name="Niu S.C."/>
            <person name="Wang J.Y."/>
            <person name="Lin Y.C."/>
            <person name="Xu Q."/>
            <person name="Chen L.J."/>
            <person name="Yoshida K."/>
            <person name="Fujiwara S."/>
            <person name="Wang Z.W."/>
            <person name="Zhang Y.Q."/>
            <person name="Mitsuda N."/>
            <person name="Wang M."/>
            <person name="Liu G.H."/>
            <person name="Pecoraro L."/>
            <person name="Huang H.X."/>
            <person name="Xiao X.J."/>
            <person name="Lin M."/>
            <person name="Wu X.Y."/>
            <person name="Wu W.L."/>
            <person name="Chen Y.Y."/>
            <person name="Chang S.B."/>
            <person name="Sakamoto S."/>
            <person name="Ohme-Takagi M."/>
            <person name="Yagi M."/>
            <person name="Zeng S.J."/>
            <person name="Shen C.Y."/>
            <person name="Yeh C.M."/>
            <person name="Luo Y.B."/>
            <person name="Tsai W.C."/>
            <person name="Van de Peer Y."/>
            <person name="Liu Z.J."/>
        </authorList>
    </citation>
    <scope>NUCLEOTIDE SEQUENCE [LARGE SCALE GENOMIC DNA]</scope>
    <source>
        <tissue evidence="2">The whole plant</tissue>
    </source>
</reference>
<feature type="compositionally biased region" description="Polar residues" evidence="1">
    <location>
        <begin position="1"/>
        <end position="13"/>
    </location>
</feature>
<organism evidence="2 3">
    <name type="scientific">Dendrobium catenatum</name>
    <dbReference type="NCBI Taxonomy" id="906689"/>
    <lineage>
        <taxon>Eukaryota</taxon>
        <taxon>Viridiplantae</taxon>
        <taxon>Streptophyta</taxon>
        <taxon>Embryophyta</taxon>
        <taxon>Tracheophyta</taxon>
        <taxon>Spermatophyta</taxon>
        <taxon>Magnoliopsida</taxon>
        <taxon>Liliopsida</taxon>
        <taxon>Asparagales</taxon>
        <taxon>Orchidaceae</taxon>
        <taxon>Epidendroideae</taxon>
        <taxon>Malaxideae</taxon>
        <taxon>Dendrobiinae</taxon>
        <taxon>Dendrobium</taxon>
    </lineage>
</organism>
<name>A0A2I0W769_9ASPA</name>
<protein>
    <submittedName>
        <fullName evidence="2">Uncharacterized protein</fullName>
    </submittedName>
</protein>
<proteinExistence type="predicted"/>
<feature type="compositionally biased region" description="Basic and acidic residues" evidence="1">
    <location>
        <begin position="78"/>
        <end position="91"/>
    </location>
</feature>
<evidence type="ECO:0000313" key="2">
    <source>
        <dbReference type="EMBL" id="PKU71502.1"/>
    </source>
</evidence>
<dbReference type="Proteomes" id="UP000233837">
    <property type="component" value="Unassembled WGS sequence"/>
</dbReference>
<reference evidence="2 3" key="1">
    <citation type="journal article" date="2016" name="Sci. Rep.">
        <title>The Dendrobium catenatum Lindl. genome sequence provides insights into polysaccharide synthase, floral development and adaptive evolution.</title>
        <authorList>
            <person name="Zhang G.Q."/>
            <person name="Xu Q."/>
            <person name="Bian C."/>
            <person name="Tsai W.C."/>
            <person name="Yeh C.M."/>
            <person name="Liu K.W."/>
            <person name="Yoshida K."/>
            <person name="Zhang L.S."/>
            <person name="Chang S.B."/>
            <person name="Chen F."/>
            <person name="Shi Y."/>
            <person name="Su Y.Y."/>
            <person name="Zhang Y.Q."/>
            <person name="Chen L.J."/>
            <person name="Yin Y."/>
            <person name="Lin M."/>
            <person name="Huang H."/>
            <person name="Deng H."/>
            <person name="Wang Z.W."/>
            <person name="Zhu S.L."/>
            <person name="Zhao X."/>
            <person name="Deng C."/>
            <person name="Niu S.C."/>
            <person name="Huang J."/>
            <person name="Wang M."/>
            <person name="Liu G.H."/>
            <person name="Yang H.J."/>
            <person name="Xiao X.J."/>
            <person name="Hsiao Y.Y."/>
            <person name="Wu W.L."/>
            <person name="Chen Y.Y."/>
            <person name="Mitsuda N."/>
            <person name="Ohme-Takagi M."/>
            <person name="Luo Y.B."/>
            <person name="Van de Peer Y."/>
            <person name="Liu Z.J."/>
        </authorList>
    </citation>
    <scope>NUCLEOTIDE SEQUENCE [LARGE SCALE GENOMIC DNA]</scope>
    <source>
        <tissue evidence="2">The whole plant</tissue>
    </source>
</reference>
<dbReference type="EMBL" id="KZ502877">
    <property type="protein sequence ID" value="PKU71502.1"/>
    <property type="molecule type" value="Genomic_DNA"/>
</dbReference>
<evidence type="ECO:0000256" key="1">
    <source>
        <dbReference type="SAM" id="MobiDB-lite"/>
    </source>
</evidence>
<feature type="region of interest" description="Disordered" evidence="1">
    <location>
        <begin position="1"/>
        <end position="31"/>
    </location>
</feature>
<keyword evidence="3" id="KW-1185">Reference proteome</keyword>
<evidence type="ECO:0000313" key="3">
    <source>
        <dbReference type="Proteomes" id="UP000233837"/>
    </source>
</evidence>
<feature type="region of interest" description="Disordered" evidence="1">
    <location>
        <begin position="78"/>
        <end position="112"/>
    </location>
</feature>
<gene>
    <name evidence="2" type="ORF">MA16_Dca004344</name>
</gene>
<dbReference type="AlphaFoldDB" id="A0A2I0W769"/>
<accession>A0A2I0W769</accession>